<dbReference type="EMBL" id="SZQL01000008">
    <property type="protein sequence ID" value="TKK68258.1"/>
    <property type="molecule type" value="Genomic_DNA"/>
</dbReference>
<evidence type="ECO:0000256" key="5">
    <source>
        <dbReference type="ARBA" id="ARBA00023136"/>
    </source>
</evidence>
<keyword evidence="3 6" id="KW-0812">Transmembrane</keyword>
<evidence type="ECO:0000256" key="3">
    <source>
        <dbReference type="ARBA" id="ARBA00022692"/>
    </source>
</evidence>
<keyword evidence="4 6" id="KW-1133">Transmembrane helix</keyword>
<dbReference type="InterPro" id="IPR003838">
    <property type="entry name" value="ABC3_permease_C"/>
</dbReference>
<dbReference type="OrthoDB" id="1451596at2"/>
<dbReference type="RefSeq" id="WP_137261937.1">
    <property type="nucleotide sequence ID" value="NZ_SZQL01000008.1"/>
</dbReference>
<dbReference type="Pfam" id="PF02687">
    <property type="entry name" value="FtsX"/>
    <property type="match status" value="2"/>
</dbReference>
<feature type="domain" description="MacB-like periplasmic core" evidence="8">
    <location>
        <begin position="439"/>
        <end position="637"/>
    </location>
</feature>
<dbReference type="PROSITE" id="PS51257">
    <property type="entry name" value="PROKAR_LIPOPROTEIN"/>
    <property type="match status" value="1"/>
</dbReference>
<protein>
    <submittedName>
        <fullName evidence="9">FtsX-like permease family protein</fullName>
    </submittedName>
</protein>
<dbReference type="PANTHER" id="PTHR30572:SF18">
    <property type="entry name" value="ABC-TYPE MACROLIDE FAMILY EXPORT SYSTEM PERMEASE COMPONENT 2"/>
    <property type="match status" value="1"/>
</dbReference>
<evidence type="ECO:0000256" key="6">
    <source>
        <dbReference type="SAM" id="Phobius"/>
    </source>
</evidence>
<accession>A0A4U3L008</accession>
<keyword evidence="5 6" id="KW-0472">Membrane</keyword>
<sequence>MIKNYFKTAYRNLVRNKSYALINTLGLAVGIAACLLIFLVVQFENSFDDFHKKKSSIYRVGTAFHDQDGVHYSDGIAFPVGNGIRLDFPQIKQVASIYKNGGQITVQNGDAQLKKLNEDNFYYAEPELFSILDFPFLAGNAKTALKDPNNAVLTQATAEKFFGNWKNALGKTIKYENKDLYTVTGILKNIPANSDFPLNIVVPYAALQHTYIKNNMDDWVSTFGGAYTFVVLPPQLSINSFNAQLQSFAKKHKPAEYAHDTYIAQPFTEIHFDDRFGNYRDHTFSHSLINALSLIGLFLIIIACVNFINLATAQAVNRSKEVGVRKVLGSRRNQLAVQFLAETALIVIISILIAVVIATLALPFLNKLLEVQITMSFFTNPALLLFLVLTAIAVTLLSGLYPALILSRFNPITALKSRITSKMAGGISLRRALVVLQFAIAHILIIGMLIVVSQMNFFKNASLGFSKAAIINVPVPGDSINHTKIEYLRNQLRSNPGIENVSFSFGSPSSDDNWSSDFKFNHAAKTTNFSANLKWADPEYFKTYNLQLVAGRIYSAGDTVREFVVNETLLKKLGIRDPQDALGKEINFWDGRVVANIVGVARDFNSYSLREPMAPVVLSTWKDVYQTINIKIKPGAEKTVLPFIENLWNNTYPDYVYEYHFLNETIANFYKQEDQLAKLYKIFAGIAIFISCLGLYGLVSFMAVQRTKEVGIRKVLGATARSIIYLLSKEFTLLIIVAFVISAPIAYYIMHEWLQNYTYRISMSPTIFLIAIVCSIIIAWITVAHRAIKAAFANPVKSLRTE</sequence>
<evidence type="ECO:0000256" key="4">
    <source>
        <dbReference type="ARBA" id="ARBA00022989"/>
    </source>
</evidence>
<feature type="transmembrane region" description="Helical" evidence="6">
    <location>
        <begin position="762"/>
        <end position="783"/>
    </location>
</feature>
<feature type="domain" description="ABC3 transporter permease C-terminal" evidence="7">
    <location>
        <begin position="294"/>
        <end position="411"/>
    </location>
</feature>
<dbReference type="GO" id="GO:0005886">
    <property type="term" value="C:plasma membrane"/>
    <property type="evidence" value="ECO:0007669"/>
    <property type="project" value="UniProtKB-SubCell"/>
</dbReference>
<feature type="domain" description="MacB-like periplasmic core" evidence="8">
    <location>
        <begin position="21"/>
        <end position="247"/>
    </location>
</feature>
<evidence type="ECO:0000256" key="1">
    <source>
        <dbReference type="ARBA" id="ARBA00004651"/>
    </source>
</evidence>
<feature type="transmembrane region" description="Helical" evidence="6">
    <location>
        <begin position="20"/>
        <end position="43"/>
    </location>
</feature>
<feature type="transmembrane region" description="Helical" evidence="6">
    <location>
        <begin position="428"/>
        <end position="452"/>
    </location>
</feature>
<feature type="transmembrane region" description="Helical" evidence="6">
    <location>
        <begin position="382"/>
        <end position="407"/>
    </location>
</feature>
<organism evidence="9 10">
    <name type="scientific">Ilyomonas limi</name>
    <dbReference type="NCBI Taxonomy" id="2575867"/>
    <lineage>
        <taxon>Bacteria</taxon>
        <taxon>Pseudomonadati</taxon>
        <taxon>Bacteroidota</taxon>
        <taxon>Chitinophagia</taxon>
        <taxon>Chitinophagales</taxon>
        <taxon>Chitinophagaceae</taxon>
        <taxon>Ilyomonas</taxon>
    </lineage>
</organism>
<dbReference type="Pfam" id="PF12704">
    <property type="entry name" value="MacB_PCD"/>
    <property type="match status" value="2"/>
</dbReference>
<feature type="transmembrane region" description="Helical" evidence="6">
    <location>
        <begin position="288"/>
        <end position="310"/>
    </location>
</feature>
<reference evidence="9 10" key="1">
    <citation type="submission" date="2019-05" db="EMBL/GenBank/DDBJ databases">
        <title>Panacibacter sp. strain 17mud1-8 Genome sequencing and assembly.</title>
        <authorList>
            <person name="Chhetri G."/>
        </authorList>
    </citation>
    <scope>NUCLEOTIDE SEQUENCE [LARGE SCALE GENOMIC DNA]</scope>
    <source>
        <strain evidence="9 10">17mud1-8</strain>
    </source>
</reference>
<name>A0A4U3L008_9BACT</name>
<dbReference type="Proteomes" id="UP000305848">
    <property type="component" value="Unassembled WGS sequence"/>
</dbReference>
<dbReference type="InterPro" id="IPR025857">
    <property type="entry name" value="MacB_PCD"/>
</dbReference>
<gene>
    <name evidence="9" type="ORF">FC093_11525</name>
</gene>
<evidence type="ECO:0000313" key="10">
    <source>
        <dbReference type="Proteomes" id="UP000305848"/>
    </source>
</evidence>
<feature type="transmembrane region" description="Helical" evidence="6">
    <location>
        <begin position="731"/>
        <end position="750"/>
    </location>
</feature>
<feature type="domain" description="ABC3 transporter permease C-terminal" evidence="7">
    <location>
        <begin position="682"/>
        <end position="795"/>
    </location>
</feature>
<evidence type="ECO:0000256" key="2">
    <source>
        <dbReference type="ARBA" id="ARBA00022475"/>
    </source>
</evidence>
<feature type="transmembrane region" description="Helical" evidence="6">
    <location>
        <begin position="335"/>
        <end position="362"/>
    </location>
</feature>
<evidence type="ECO:0000259" key="8">
    <source>
        <dbReference type="Pfam" id="PF12704"/>
    </source>
</evidence>
<feature type="transmembrane region" description="Helical" evidence="6">
    <location>
        <begin position="682"/>
        <end position="704"/>
    </location>
</feature>
<dbReference type="GO" id="GO:0022857">
    <property type="term" value="F:transmembrane transporter activity"/>
    <property type="evidence" value="ECO:0007669"/>
    <property type="project" value="TreeGrafter"/>
</dbReference>
<dbReference type="PANTHER" id="PTHR30572">
    <property type="entry name" value="MEMBRANE COMPONENT OF TRANSPORTER-RELATED"/>
    <property type="match status" value="1"/>
</dbReference>
<evidence type="ECO:0000313" key="9">
    <source>
        <dbReference type="EMBL" id="TKK68258.1"/>
    </source>
</evidence>
<proteinExistence type="predicted"/>
<keyword evidence="10" id="KW-1185">Reference proteome</keyword>
<comment type="subcellular location">
    <subcellularLocation>
        <location evidence="1">Cell membrane</location>
        <topology evidence="1">Multi-pass membrane protein</topology>
    </subcellularLocation>
</comment>
<comment type="caution">
    <text evidence="9">The sequence shown here is derived from an EMBL/GenBank/DDBJ whole genome shotgun (WGS) entry which is preliminary data.</text>
</comment>
<keyword evidence="2" id="KW-1003">Cell membrane</keyword>
<dbReference type="InterPro" id="IPR050250">
    <property type="entry name" value="Macrolide_Exporter_MacB"/>
</dbReference>
<evidence type="ECO:0000259" key="7">
    <source>
        <dbReference type="Pfam" id="PF02687"/>
    </source>
</evidence>
<dbReference type="AlphaFoldDB" id="A0A4U3L008"/>